<dbReference type="Gene3D" id="3.55.50.30">
    <property type="match status" value="1"/>
</dbReference>
<dbReference type="Proteomes" id="UP000487757">
    <property type="component" value="Unassembled WGS sequence"/>
</dbReference>
<keyword evidence="1" id="KW-1133">Transmembrane helix</keyword>
<dbReference type="RefSeq" id="WP_154282811.1">
    <property type="nucleotide sequence ID" value="NZ_JBHUJQ010000001.1"/>
</dbReference>
<dbReference type="InterPro" id="IPR032508">
    <property type="entry name" value="FecR_C"/>
</dbReference>
<dbReference type="PIRSF" id="PIRSF018266">
    <property type="entry name" value="FecR"/>
    <property type="match status" value="1"/>
</dbReference>
<accession>A0A7K0G3M2</accession>
<proteinExistence type="predicted"/>
<dbReference type="InterPro" id="IPR012373">
    <property type="entry name" value="Ferrdict_sens_TM"/>
</dbReference>
<evidence type="ECO:0000259" key="3">
    <source>
        <dbReference type="Pfam" id="PF16344"/>
    </source>
</evidence>
<keyword evidence="1" id="KW-0472">Membrane</keyword>
<dbReference type="GO" id="GO:0016989">
    <property type="term" value="F:sigma factor antagonist activity"/>
    <property type="evidence" value="ECO:0007669"/>
    <property type="project" value="TreeGrafter"/>
</dbReference>
<dbReference type="InterPro" id="IPR006860">
    <property type="entry name" value="FecR"/>
</dbReference>
<reference evidence="4 5" key="1">
    <citation type="submission" date="2019-11" db="EMBL/GenBank/DDBJ databases">
        <title>Pedobacter petrophilus genome.</title>
        <authorList>
            <person name="Feldbauer M.J."/>
            <person name="Newman J.D."/>
        </authorList>
    </citation>
    <scope>NUCLEOTIDE SEQUENCE [LARGE SCALE GENOMIC DNA]</scope>
    <source>
        <strain evidence="4 5">LMG 29686</strain>
    </source>
</reference>
<keyword evidence="5" id="KW-1185">Reference proteome</keyword>
<gene>
    <name evidence="4" type="ORF">GJU39_20185</name>
</gene>
<keyword evidence="1" id="KW-0812">Transmembrane</keyword>
<dbReference type="OrthoDB" id="1523735at2"/>
<dbReference type="PANTHER" id="PTHR30273:SF2">
    <property type="entry name" value="PROTEIN FECR"/>
    <property type="match status" value="1"/>
</dbReference>
<dbReference type="Pfam" id="PF04773">
    <property type="entry name" value="FecR"/>
    <property type="match status" value="1"/>
</dbReference>
<dbReference type="AlphaFoldDB" id="A0A7K0G3M2"/>
<dbReference type="Gene3D" id="2.60.120.1440">
    <property type="match status" value="1"/>
</dbReference>
<dbReference type="EMBL" id="WKKH01000051">
    <property type="protein sequence ID" value="MRX78405.1"/>
    <property type="molecule type" value="Genomic_DNA"/>
</dbReference>
<evidence type="ECO:0000313" key="4">
    <source>
        <dbReference type="EMBL" id="MRX78405.1"/>
    </source>
</evidence>
<protein>
    <submittedName>
        <fullName evidence="4">DUF4974 domain-containing protein</fullName>
    </submittedName>
</protein>
<dbReference type="Pfam" id="PF16344">
    <property type="entry name" value="FecR_C"/>
    <property type="match status" value="1"/>
</dbReference>
<dbReference type="PANTHER" id="PTHR30273">
    <property type="entry name" value="PERIPLASMIC SIGNAL SENSOR AND SIGMA FACTOR ACTIVATOR FECR-RELATED"/>
    <property type="match status" value="1"/>
</dbReference>
<evidence type="ECO:0000313" key="5">
    <source>
        <dbReference type="Proteomes" id="UP000487757"/>
    </source>
</evidence>
<feature type="domain" description="Protein FecR C-terminal" evidence="3">
    <location>
        <begin position="260"/>
        <end position="327"/>
    </location>
</feature>
<sequence>MTDQRFTELLGKQLAGEISADESIELKSVLAGNAAFNKEYDLLQNYLEAETVEEENIDVVFDRIKSQIQVPAQPGLKIGKNRNFVWLKIAAVVAVVLGVVLLYNREALFSDHAGHLAWVKVQTKAADIKTITLGDGTLVKINAASQFRYPKKFSGDNRNVYLSGEAFFDVKKDPQHPFIVHTEKMDVQVLGTAFNVKIYPNDDFAETTLIRGKVVISLKQDHQSFTLRPNDKFTLSNGKGLVSRIDGESQVETAWTNHELLFKNSRFDEVAKLLERHYDVDISFKNPELKQLVFTAHFTKENITEALDALKFIGNFNYSVKGKNVYIYR</sequence>
<comment type="caution">
    <text evidence="4">The sequence shown here is derived from an EMBL/GenBank/DDBJ whole genome shotgun (WGS) entry which is preliminary data.</text>
</comment>
<evidence type="ECO:0000256" key="1">
    <source>
        <dbReference type="SAM" id="Phobius"/>
    </source>
</evidence>
<dbReference type="FunFam" id="2.60.120.1440:FF:000001">
    <property type="entry name" value="Putative anti-sigma factor"/>
    <property type="match status" value="1"/>
</dbReference>
<feature type="transmembrane region" description="Helical" evidence="1">
    <location>
        <begin position="85"/>
        <end position="103"/>
    </location>
</feature>
<feature type="domain" description="FecR protein" evidence="2">
    <location>
        <begin position="120"/>
        <end position="214"/>
    </location>
</feature>
<evidence type="ECO:0000259" key="2">
    <source>
        <dbReference type="Pfam" id="PF04773"/>
    </source>
</evidence>
<name>A0A7K0G3M2_9SPHI</name>
<organism evidence="4 5">
    <name type="scientific">Pedobacter petrophilus</name>
    <dbReference type="NCBI Taxonomy" id="1908241"/>
    <lineage>
        <taxon>Bacteria</taxon>
        <taxon>Pseudomonadati</taxon>
        <taxon>Bacteroidota</taxon>
        <taxon>Sphingobacteriia</taxon>
        <taxon>Sphingobacteriales</taxon>
        <taxon>Sphingobacteriaceae</taxon>
        <taxon>Pedobacter</taxon>
    </lineage>
</organism>